<dbReference type="STRING" id="1160718.SU9_29006"/>
<feature type="compositionally biased region" description="Basic and acidic residues" evidence="2">
    <location>
        <begin position="1"/>
        <end position="16"/>
    </location>
</feature>
<dbReference type="PATRIC" id="fig|1160718.3.peg.5869"/>
<evidence type="ECO:0000313" key="4">
    <source>
        <dbReference type="EMBL" id="EJJ03480.1"/>
    </source>
</evidence>
<accession>J2JTT7</accession>
<feature type="compositionally biased region" description="Basic and acidic residues" evidence="2">
    <location>
        <begin position="27"/>
        <end position="43"/>
    </location>
</feature>
<feature type="region of interest" description="Disordered" evidence="2">
    <location>
        <begin position="1"/>
        <end position="69"/>
    </location>
</feature>
<feature type="domain" description="CsbD-like" evidence="3">
    <location>
        <begin position="9"/>
        <end position="56"/>
    </location>
</feature>
<name>J2JTT7_9ACTN</name>
<dbReference type="InterPro" id="IPR008462">
    <property type="entry name" value="CsbD"/>
</dbReference>
<sequence>MKEFDMGGKGAMDKMKGKAKQKAGKAMGDERLKGEGRADEAKGRAKGAMGDARENLQGMKDSLKGKGRS</sequence>
<dbReference type="EMBL" id="AJGV01000182">
    <property type="protein sequence ID" value="EJJ03480.1"/>
    <property type="molecule type" value="Genomic_DNA"/>
</dbReference>
<dbReference type="AlphaFoldDB" id="J2JTT7"/>
<evidence type="ECO:0000256" key="2">
    <source>
        <dbReference type="SAM" id="MobiDB-lite"/>
    </source>
</evidence>
<dbReference type="Gene3D" id="1.10.1470.10">
    <property type="entry name" value="YjbJ"/>
    <property type="match status" value="1"/>
</dbReference>
<proteinExistence type="inferred from homology"/>
<dbReference type="SUPFAM" id="SSF69047">
    <property type="entry name" value="Hypothetical protein YjbJ"/>
    <property type="match status" value="1"/>
</dbReference>
<dbReference type="Pfam" id="PF05532">
    <property type="entry name" value="CsbD"/>
    <property type="match status" value="1"/>
</dbReference>
<dbReference type="HOGENOM" id="CLU_135567_0_3_11"/>
<evidence type="ECO:0000259" key="3">
    <source>
        <dbReference type="Pfam" id="PF05532"/>
    </source>
</evidence>
<protein>
    <submittedName>
        <fullName evidence="4">CsbD family protein</fullName>
    </submittedName>
</protein>
<organism evidence="4">
    <name type="scientific">Streptomyces auratus AGR0001</name>
    <dbReference type="NCBI Taxonomy" id="1160718"/>
    <lineage>
        <taxon>Bacteria</taxon>
        <taxon>Bacillati</taxon>
        <taxon>Actinomycetota</taxon>
        <taxon>Actinomycetes</taxon>
        <taxon>Kitasatosporales</taxon>
        <taxon>Streptomycetaceae</taxon>
        <taxon>Streptomyces</taxon>
    </lineage>
</organism>
<gene>
    <name evidence="4" type="ORF">SU9_29006</name>
</gene>
<reference evidence="4" key="1">
    <citation type="journal article" date="2012" name="J. Bacteriol.">
        <title>Genome Sequence of Streptomyces auratus Strain AGR0001, a Phoslactomycin-Producing Actinomycete.</title>
        <authorList>
            <person name="Han X."/>
            <person name="Li M."/>
            <person name="Ding Z."/>
            <person name="Zhao J."/>
            <person name="Ji K."/>
            <person name="Wen M."/>
            <person name="Lu T."/>
        </authorList>
    </citation>
    <scope>NUCLEOTIDE SEQUENCE [LARGE SCALE GENOMIC DNA]</scope>
    <source>
        <strain evidence="4">AGR0001</strain>
    </source>
</reference>
<comment type="caution">
    <text evidence="4">The sequence shown here is derived from an EMBL/GenBank/DDBJ whole genome shotgun (WGS) entry which is preliminary data.</text>
</comment>
<dbReference type="InterPro" id="IPR036629">
    <property type="entry name" value="YjbJ_sf"/>
</dbReference>
<dbReference type="eggNOG" id="COG3237">
    <property type="taxonomic scope" value="Bacteria"/>
</dbReference>
<evidence type="ECO:0000256" key="1">
    <source>
        <dbReference type="ARBA" id="ARBA00009129"/>
    </source>
</evidence>
<comment type="similarity">
    <text evidence="1">Belongs to the UPF0337 (CsbD) family.</text>
</comment>